<dbReference type="AlphaFoldDB" id="A0A8H5ZCB8"/>
<organism evidence="2 3">
    <name type="scientific">Cochliobolus sativus</name>
    <name type="common">Common root rot and spot blotch fungus</name>
    <name type="synonym">Bipolaris sorokiniana</name>
    <dbReference type="NCBI Taxonomy" id="45130"/>
    <lineage>
        <taxon>Eukaryota</taxon>
        <taxon>Fungi</taxon>
        <taxon>Dikarya</taxon>
        <taxon>Ascomycota</taxon>
        <taxon>Pezizomycotina</taxon>
        <taxon>Dothideomycetes</taxon>
        <taxon>Pleosporomycetidae</taxon>
        <taxon>Pleosporales</taxon>
        <taxon>Pleosporineae</taxon>
        <taxon>Pleosporaceae</taxon>
        <taxon>Bipolaris</taxon>
    </lineage>
</organism>
<comment type="caution">
    <text evidence="2">The sequence shown here is derived from an EMBL/GenBank/DDBJ whole genome shotgun (WGS) entry which is preliminary data.</text>
</comment>
<feature type="region of interest" description="Disordered" evidence="1">
    <location>
        <begin position="40"/>
        <end position="63"/>
    </location>
</feature>
<evidence type="ECO:0000313" key="2">
    <source>
        <dbReference type="EMBL" id="KAF5846687.1"/>
    </source>
</evidence>
<proteinExistence type="predicted"/>
<dbReference type="Proteomes" id="UP000624244">
    <property type="component" value="Unassembled WGS sequence"/>
</dbReference>
<name>A0A8H5ZCB8_COCSA</name>
<gene>
    <name evidence="2" type="ORF">GGP41_004706</name>
</gene>
<evidence type="ECO:0000256" key="1">
    <source>
        <dbReference type="SAM" id="MobiDB-lite"/>
    </source>
</evidence>
<sequence length="148" mass="16738">MRAQHCGLKVNRAEPYTLQLWSTPVDQSFTTEVRLSKLSAPTSLHHHSTTKAESHADMDKTQNTVKQSQPNNCIFATSRCCVQPYALCILILIMHTKCLTMACHIINLPNMNHRLQHFDYGKSGSQKMKEDLKSNLITIPPRVAENHA</sequence>
<dbReference type="EMBL" id="WNKQ01000015">
    <property type="protein sequence ID" value="KAF5846687.1"/>
    <property type="molecule type" value="Genomic_DNA"/>
</dbReference>
<accession>A0A8H5ZCB8</accession>
<feature type="compositionally biased region" description="Basic and acidic residues" evidence="1">
    <location>
        <begin position="50"/>
        <end position="60"/>
    </location>
</feature>
<protein>
    <submittedName>
        <fullName evidence="2">Uncharacterized protein</fullName>
    </submittedName>
</protein>
<reference evidence="2" key="1">
    <citation type="submission" date="2019-11" db="EMBL/GenBank/DDBJ databases">
        <title>Bipolaris sorokiniana Genome sequencing.</title>
        <authorList>
            <person name="Wang H."/>
        </authorList>
    </citation>
    <scope>NUCLEOTIDE SEQUENCE</scope>
</reference>
<evidence type="ECO:0000313" key="3">
    <source>
        <dbReference type="Proteomes" id="UP000624244"/>
    </source>
</evidence>